<dbReference type="Proteomes" id="UP001162501">
    <property type="component" value="Unassembled WGS sequence"/>
</dbReference>
<reference evidence="1" key="1">
    <citation type="submission" date="2025-03" db="EMBL/GenBank/DDBJ databases">
        <authorList>
            <consortium name="ELIXIR-Norway"/>
            <consortium name="Elixir Norway"/>
        </authorList>
    </citation>
    <scope>NUCLEOTIDE SEQUENCE</scope>
</reference>
<organism evidence="1 2">
    <name type="scientific">Rangifer tarandus platyrhynchus</name>
    <name type="common">Svalbard reindeer</name>
    <dbReference type="NCBI Taxonomy" id="3082113"/>
    <lineage>
        <taxon>Eukaryota</taxon>
        <taxon>Metazoa</taxon>
        <taxon>Chordata</taxon>
        <taxon>Craniata</taxon>
        <taxon>Vertebrata</taxon>
        <taxon>Euteleostomi</taxon>
        <taxon>Mammalia</taxon>
        <taxon>Eutheria</taxon>
        <taxon>Laurasiatheria</taxon>
        <taxon>Artiodactyla</taxon>
        <taxon>Ruminantia</taxon>
        <taxon>Pecora</taxon>
        <taxon>Cervidae</taxon>
        <taxon>Odocoileinae</taxon>
        <taxon>Rangifer</taxon>
    </lineage>
</organism>
<feature type="non-terminal residue" evidence="1">
    <location>
        <position position="75"/>
    </location>
</feature>
<evidence type="ECO:0000313" key="1">
    <source>
        <dbReference type="EMBL" id="CAM9187051.1"/>
    </source>
</evidence>
<dbReference type="EMBL" id="CATOBB020000796">
    <property type="protein sequence ID" value="CAM9187051.1"/>
    <property type="molecule type" value="Genomic_DNA"/>
</dbReference>
<sequence length="75" mass="8775">MAEEQRRGPAYRVPNAACTPSRKKKNYSDSLMIHDGQLFGLWTGKCVGFRSFSRYREQVPLMYRGRLHANRIRLT</sequence>
<gene>
    <name evidence="1" type="ORF">MRATA1EN22A_LOCUS29595</name>
</gene>
<protein>
    <submittedName>
        <fullName evidence="1">Uncharacterized protein</fullName>
    </submittedName>
</protein>
<accession>A0ACB1KG82</accession>
<proteinExistence type="predicted"/>
<name>A0ACB1KG82_RANTA</name>
<comment type="caution">
    <text evidence="1">The sequence shown here is derived from an EMBL/GenBank/DDBJ whole genome shotgun (WGS) entry which is preliminary data.</text>
</comment>
<evidence type="ECO:0000313" key="2">
    <source>
        <dbReference type="Proteomes" id="UP001162501"/>
    </source>
</evidence>